<reference evidence="2" key="1">
    <citation type="submission" date="2023-07" db="EMBL/GenBank/DDBJ databases">
        <title>The genome sequence of Rhodocytophaga aerolata KACC 12507.</title>
        <authorList>
            <person name="Zhang X."/>
        </authorList>
    </citation>
    <scope>NUCLEOTIDE SEQUENCE</scope>
    <source>
        <strain evidence="2">KACC 12507</strain>
    </source>
</reference>
<evidence type="ECO:0008006" key="4">
    <source>
        <dbReference type="Google" id="ProtNLM"/>
    </source>
</evidence>
<evidence type="ECO:0000313" key="3">
    <source>
        <dbReference type="Proteomes" id="UP001168528"/>
    </source>
</evidence>
<dbReference type="Gene3D" id="2.40.160.20">
    <property type="match status" value="1"/>
</dbReference>
<dbReference type="RefSeq" id="WP_302042589.1">
    <property type="nucleotide sequence ID" value="NZ_JAUKPO010000094.1"/>
</dbReference>
<dbReference type="Proteomes" id="UP001168528">
    <property type="component" value="Unassembled WGS sequence"/>
</dbReference>
<gene>
    <name evidence="2" type="ORF">Q0590_36295</name>
</gene>
<dbReference type="EMBL" id="JAUKPO010000094">
    <property type="protein sequence ID" value="MDO1451792.1"/>
    <property type="molecule type" value="Genomic_DNA"/>
</dbReference>
<evidence type="ECO:0000313" key="2">
    <source>
        <dbReference type="EMBL" id="MDO1451792.1"/>
    </source>
</evidence>
<feature type="signal peptide" evidence="1">
    <location>
        <begin position="1"/>
        <end position="22"/>
    </location>
</feature>
<keyword evidence="3" id="KW-1185">Reference proteome</keyword>
<name>A0ABT8RI52_9BACT</name>
<protein>
    <recommendedName>
        <fullName evidence="4">Outer membrane protein beta-barrel domain-containing protein</fullName>
    </recommendedName>
</protein>
<comment type="caution">
    <text evidence="2">The sequence shown here is derived from an EMBL/GenBank/DDBJ whole genome shotgun (WGS) entry which is preliminary data.</text>
</comment>
<accession>A0ABT8RI52</accession>
<proteinExistence type="predicted"/>
<feature type="chain" id="PRO_5046549033" description="Outer membrane protein beta-barrel domain-containing protein" evidence="1">
    <location>
        <begin position="23"/>
        <end position="184"/>
    </location>
</feature>
<evidence type="ECO:0000256" key="1">
    <source>
        <dbReference type="SAM" id="SignalP"/>
    </source>
</evidence>
<sequence>MKMLFAALLLGWALQAAFPLQAQTAKGGWLLGGSGSVRFTDPFYLDINPLAGHFLADNLVVGTQVPFNITTQRYSSSSLTTIGLTPFVRYYFLSTKLRPFLKTDIGYLRTLYRYEVANVREQVRYSEGYFNVSMGLGAVYFITPAVGLQAALDYRINRFANAYSSDHHLLFSIGFGIYLSKNEK</sequence>
<dbReference type="InterPro" id="IPR011250">
    <property type="entry name" value="OMP/PagP_B-barrel"/>
</dbReference>
<dbReference type="SUPFAM" id="SSF56925">
    <property type="entry name" value="OMPA-like"/>
    <property type="match status" value="1"/>
</dbReference>
<keyword evidence="1" id="KW-0732">Signal</keyword>
<organism evidence="2 3">
    <name type="scientific">Rhodocytophaga aerolata</name>
    <dbReference type="NCBI Taxonomy" id="455078"/>
    <lineage>
        <taxon>Bacteria</taxon>
        <taxon>Pseudomonadati</taxon>
        <taxon>Bacteroidota</taxon>
        <taxon>Cytophagia</taxon>
        <taxon>Cytophagales</taxon>
        <taxon>Rhodocytophagaceae</taxon>
        <taxon>Rhodocytophaga</taxon>
    </lineage>
</organism>